<dbReference type="Proteomes" id="UP000198852">
    <property type="component" value="Unassembled WGS sequence"/>
</dbReference>
<protein>
    <submittedName>
        <fullName evidence="2">Methyltransferase domain-containing protein</fullName>
    </submittedName>
</protein>
<evidence type="ECO:0000313" key="3">
    <source>
        <dbReference type="Proteomes" id="UP000198852"/>
    </source>
</evidence>
<keyword evidence="2" id="KW-0489">Methyltransferase</keyword>
<dbReference type="EMBL" id="FOZX01000007">
    <property type="protein sequence ID" value="SFS89187.1"/>
    <property type="molecule type" value="Genomic_DNA"/>
</dbReference>
<name>A0A1I6TJL3_9PSEU</name>
<proteinExistence type="predicted"/>
<gene>
    <name evidence="2" type="ORF">SAMN05660874_03982</name>
</gene>
<dbReference type="AlphaFoldDB" id="A0A1I6TJL3"/>
<sequence>MRAVSGEFDTALRGATASLRTSDGAMLPLPGRRWNAEPDAADRYVLAACGGPVLDVGCGPGRLAAALTVRGVPCLGIDSSPLAVAMTLRRGAMALRRDVFGPLPGEGVWSEALLVDGNIGIGGDPRALLERIRRVLRPGGAVWVEVEPPGAGIWCGTGTVVDAAGPGRSFGWARVGAEVVAGLAPGFTTRVLEVERRWFAELRSTS</sequence>
<dbReference type="SUPFAM" id="SSF53335">
    <property type="entry name" value="S-adenosyl-L-methionine-dependent methyltransferases"/>
    <property type="match status" value="1"/>
</dbReference>
<dbReference type="STRING" id="95161.SAMN05660874_03982"/>
<dbReference type="Gene3D" id="3.40.50.150">
    <property type="entry name" value="Vaccinia Virus protein VP39"/>
    <property type="match status" value="1"/>
</dbReference>
<feature type="domain" description="Methyltransferase" evidence="1">
    <location>
        <begin position="53"/>
        <end position="140"/>
    </location>
</feature>
<organism evidence="2 3">
    <name type="scientific">Saccharopolyspora flava</name>
    <dbReference type="NCBI Taxonomy" id="95161"/>
    <lineage>
        <taxon>Bacteria</taxon>
        <taxon>Bacillati</taxon>
        <taxon>Actinomycetota</taxon>
        <taxon>Actinomycetes</taxon>
        <taxon>Pseudonocardiales</taxon>
        <taxon>Pseudonocardiaceae</taxon>
        <taxon>Saccharopolyspora</taxon>
    </lineage>
</organism>
<dbReference type="GO" id="GO:0032259">
    <property type="term" value="P:methylation"/>
    <property type="evidence" value="ECO:0007669"/>
    <property type="project" value="UniProtKB-KW"/>
</dbReference>
<keyword evidence="3" id="KW-1185">Reference proteome</keyword>
<reference evidence="3" key="1">
    <citation type="submission" date="2016-10" db="EMBL/GenBank/DDBJ databases">
        <authorList>
            <person name="Varghese N."/>
            <person name="Submissions S."/>
        </authorList>
    </citation>
    <scope>NUCLEOTIDE SEQUENCE [LARGE SCALE GENOMIC DNA]</scope>
    <source>
        <strain evidence="3">DSM 44771</strain>
    </source>
</reference>
<dbReference type="InterPro" id="IPR029063">
    <property type="entry name" value="SAM-dependent_MTases_sf"/>
</dbReference>
<keyword evidence="2" id="KW-0808">Transferase</keyword>
<dbReference type="Pfam" id="PF13649">
    <property type="entry name" value="Methyltransf_25"/>
    <property type="match status" value="1"/>
</dbReference>
<dbReference type="InterPro" id="IPR041698">
    <property type="entry name" value="Methyltransf_25"/>
</dbReference>
<accession>A0A1I6TJL3</accession>
<evidence type="ECO:0000313" key="2">
    <source>
        <dbReference type="EMBL" id="SFS89187.1"/>
    </source>
</evidence>
<dbReference type="GO" id="GO:0008168">
    <property type="term" value="F:methyltransferase activity"/>
    <property type="evidence" value="ECO:0007669"/>
    <property type="project" value="UniProtKB-KW"/>
</dbReference>
<evidence type="ECO:0000259" key="1">
    <source>
        <dbReference type="Pfam" id="PF13649"/>
    </source>
</evidence>
<dbReference type="CDD" id="cd02440">
    <property type="entry name" value="AdoMet_MTases"/>
    <property type="match status" value="1"/>
</dbReference>